<sequence>AAGSGDPAGLANSPMPLFRMQQASVSGITASSTTSIIAAIALTDAGSKALGPLPAPLPLPAANPALRPGGEGVEVWGRNGPTPVLLARKVGAGRTLMLNLRIGHARVACTAGPPARALRKLFAGIVSWAGLPREAIVSAADGAWLMPRMFGSGPLRYVSLQTAEPKAAGGVKVKLSAPAWVYDVRSGKALGRLDGWQVDLDAWSPAIYALTAQPVKASEPPWRR</sequence>
<organism evidence="1">
    <name type="scientific">marine sediment metagenome</name>
    <dbReference type="NCBI Taxonomy" id="412755"/>
    <lineage>
        <taxon>unclassified sequences</taxon>
        <taxon>metagenomes</taxon>
        <taxon>ecological metagenomes</taxon>
    </lineage>
</organism>
<gene>
    <name evidence="1" type="ORF">LCGC14_2906320</name>
</gene>
<comment type="caution">
    <text evidence="1">The sequence shown here is derived from an EMBL/GenBank/DDBJ whole genome shotgun (WGS) entry which is preliminary data.</text>
</comment>
<dbReference type="AlphaFoldDB" id="A0A0F9A0P2"/>
<evidence type="ECO:0000313" key="1">
    <source>
        <dbReference type="EMBL" id="KKK72194.1"/>
    </source>
</evidence>
<feature type="non-terminal residue" evidence="1">
    <location>
        <position position="1"/>
    </location>
</feature>
<name>A0A0F9A0P2_9ZZZZ</name>
<proteinExistence type="predicted"/>
<protein>
    <submittedName>
        <fullName evidence="1">Uncharacterized protein</fullName>
    </submittedName>
</protein>
<reference evidence="1" key="1">
    <citation type="journal article" date="2015" name="Nature">
        <title>Complex archaea that bridge the gap between prokaryotes and eukaryotes.</title>
        <authorList>
            <person name="Spang A."/>
            <person name="Saw J.H."/>
            <person name="Jorgensen S.L."/>
            <person name="Zaremba-Niedzwiedzka K."/>
            <person name="Martijn J."/>
            <person name="Lind A.E."/>
            <person name="van Eijk R."/>
            <person name="Schleper C."/>
            <person name="Guy L."/>
            <person name="Ettema T.J."/>
        </authorList>
    </citation>
    <scope>NUCLEOTIDE SEQUENCE</scope>
</reference>
<accession>A0A0F9A0P2</accession>
<dbReference type="EMBL" id="LAZR01057371">
    <property type="protein sequence ID" value="KKK72194.1"/>
    <property type="molecule type" value="Genomic_DNA"/>
</dbReference>